<dbReference type="InterPro" id="IPR010730">
    <property type="entry name" value="HET"/>
</dbReference>
<dbReference type="InParanoid" id="A0A1J7IZP1"/>
<dbReference type="STRING" id="1408157.A0A1J7IZP1"/>
<evidence type="ECO:0000313" key="3">
    <source>
        <dbReference type="Proteomes" id="UP000182658"/>
    </source>
</evidence>
<dbReference type="Pfam" id="PF06985">
    <property type="entry name" value="HET"/>
    <property type="match status" value="1"/>
</dbReference>
<dbReference type="EMBL" id="KV875094">
    <property type="protein sequence ID" value="OIW32958.1"/>
    <property type="molecule type" value="Genomic_DNA"/>
</dbReference>
<feature type="non-terminal residue" evidence="2">
    <location>
        <position position="308"/>
    </location>
</feature>
<feature type="domain" description="Heterokaryon incompatibility" evidence="1">
    <location>
        <begin position="22"/>
        <end position="120"/>
    </location>
</feature>
<organism evidence="2 3">
    <name type="scientific">Coniochaeta ligniaria NRRL 30616</name>
    <dbReference type="NCBI Taxonomy" id="1408157"/>
    <lineage>
        <taxon>Eukaryota</taxon>
        <taxon>Fungi</taxon>
        <taxon>Dikarya</taxon>
        <taxon>Ascomycota</taxon>
        <taxon>Pezizomycotina</taxon>
        <taxon>Sordariomycetes</taxon>
        <taxon>Sordariomycetidae</taxon>
        <taxon>Coniochaetales</taxon>
        <taxon>Coniochaetaceae</taxon>
        <taxon>Coniochaeta</taxon>
    </lineage>
</organism>
<dbReference type="PANTHER" id="PTHR10622:SF12">
    <property type="entry name" value="HET DOMAIN-CONTAINING PROTEIN"/>
    <property type="match status" value="1"/>
</dbReference>
<proteinExistence type="predicted"/>
<dbReference type="AlphaFoldDB" id="A0A1J7IZP1"/>
<sequence>MWLINSKTEKIQFVADPEIHQYAILSHTWRREGEPTFQEYLNPPVSSPPSARRTGVGRPVRDDRFSKVRETCRLARSRNIPYVWVDNVCIDKSSSAELTEAINSMFRWYKNAAVCFAYLADLPVGPKKELHQKLAICLWFTRGWTLQELVASKKVEFYDEAWNLRGDKDELSEILSRITRIDEDVLRDSSLLPNIPVARRMSWAATRQCTRIEDVAYSLFGIFDIHMPLIYGEGDKAFIRLQEAIAQDNVDLSLFAWTSLDSNYKRQNYHGLFARSPVDFLNCDKLLRILSPVTPTEEYAITNKGIRL</sequence>
<dbReference type="OrthoDB" id="20872at2759"/>
<gene>
    <name evidence="2" type="ORF">CONLIGDRAFT_556390</name>
</gene>
<name>A0A1J7IZP1_9PEZI</name>
<reference evidence="2 3" key="1">
    <citation type="submission" date="2016-10" db="EMBL/GenBank/DDBJ databases">
        <title>Draft genome sequence of Coniochaeta ligniaria NRRL30616, a lignocellulolytic fungus for bioabatement of inhibitors in plant biomass hydrolysates.</title>
        <authorList>
            <consortium name="DOE Joint Genome Institute"/>
            <person name="Jimenez D.J."/>
            <person name="Hector R.E."/>
            <person name="Riley R."/>
            <person name="Sun H."/>
            <person name="Grigoriev I.V."/>
            <person name="Van Elsas J.D."/>
            <person name="Nichols N.N."/>
        </authorList>
    </citation>
    <scope>NUCLEOTIDE SEQUENCE [LARGE SCALE GENOMIC DNA]</scope>
    <source>
        <strain evidence="2 3">NRRL 30616</strain>
    </source>
</reference>
<dbReference type="Proteomes" id="UP000182658">
    <property type="component" value="Unassembled WGS sequence"/>
</dbReference>
<evidence type="ECO:0000313" key="2">
    <source>
        <dbReference type="EMBL" id="OIW32958.1"/>
    </source>
</evidence>
<accession>A0A1J7IZP1</accession>
<protein>
    <submittedName>
        <fullName evidence="2">HET-domain-containing protein</fullName>
    </submittedName>
</protein>
<evidence type="ECO:0000259" key="1">
    <source>
        <dbReference type="Pfam" id="PF06985"/>
    </source>
</evidence>
<dbReference type="PANTHER" id="PTHR10622">
    <property type="entry name" value="HET DOMAIN-CONTAINING PROTEIN"/>
    <property type="match status" value="1"/>
</dbReference>
<keyword evidence="3" id="KW-1185">Reference proteome</keyword>